<dbReference type="Proteomes" id="UP000712281">
    <property type="component" value="Unassembled WGS sequence"/>
</dbReference>
<evidence type="ECO:0000256" key="1">
    <source>
        <dbReference type="SAM" id="MobiDB-lite"/>
    </source>
</evidence>
<name>A0A8S9HHS7_BRACR</name>
<reference evidence="2" key="1">
    <citation type="submission" date="2019-12" db="EMBL/GenBank/DDBJ databases">
        <title>Genome sequencing and annotation of Brassica cretica.</title>
        <authorList>
            <person name="Studholme D.J."/>
            <person name="Sarris P.F."/>
        </authorList>
    </citation>
    <scope>NUCLEOTIDE SEQUENCE</scope>
    <source>
        <strain evidence="2">PFS-001/15</strain>
        <tissue evidence="2">Leaf</tissue>
    </source>
</reference>
<feature type="compositionally biased region" description="Low complexity" evidence="1">
    <location>
        <begin position="236"/>
        <end position="247"/>
    </location>
</feature>
<feature type="compositionally biased region" description="Basic and acidic residues" evidence="1">
    <location>
        <begin position="164"/>
        <end position="181"/>
    </location>
</feature>
<feature type="compositionally biased region" description="Polar residues" evidence="1">
    <location>
        <begin position="206"/>
        <end position="217"/>
    </location>
</feature>
<gene>
    <name evidence="2" type="ORF">F2Q68_00015993</name>
</gene>
<evidence type="ECO:0000313" key="3">
    <source>
        <dbReference type="Proteomes" id="UP000712281"/>
    </source>
</evidence>
<protein>
    <submittedName>
        <fullName evidence="2">Uncharacterized protein</fullName>
    </submittedName>
</protein>
<proteinExistence type="predicted"/>
<feature type="region of interest" description="Disordered" evidence="1">
    <location>
        <begin position="164"/>
        <end position="247"/>
    </location>
</feature>
<evidence type="ECO:0000313" key="2">
    <source>
        <dbReference type="EMBL" id="KAF2557985.1"/>
    </source>
</evidence>
<accession>A0A8S9HHS7</accession>
<dbReference type="AlphaFoldDB" id="A0A8S9HHS7"/>
<feature type="compositionally biased region" description="Basic and acidic residues" evidence="1">
    <location>
        <begin position="189"/>
        <end position="204"/>
    </location>
</feature>
<dbReference type="EMBL" id="QGKW02001940">
    <property type="protein sequence ID" value="KAF2557985.1"/>
    <property type="molecule type" value="Genomic_DNA"/>
</dbReference>
<comment type="caution">
    <text evidence="2">The sequence shown here is derived from an EMBL/GenBank/DDBJ whole genome shotgun (WGS) entry which is preliminary data.</text>
</comment>
<sequence length="247" mass="26873">MMEKMVSTIGRSVVVSKRSAPVTERSEAISSCTQGPQIKAVGVVMVEIILRFNCHVTEQTKWDLPSLISTNRCKCYIEEDVEPTSRDVEISMLAINPSSTLTSAGFRSVCSPLIHHGFSFVEDTSVSAMITSSWPGSTIRGIGVPHGVLGDNWVHLELKRGDKERHPDVARVETTKTRPERPVAATPPDRSRSLERSYHSDAEKSLASSSPGATSRSDLSRSLPKKRPGSDFSQRLLEPLGGSLSGS</sequence>
<organism evidence="2 3">
    <name type="scientific">Brassica cretica</name>
    <name type="common">Mustard</name>
    <dbReference type="NCBI Taxonomy" id="69181"/>
    <lineage>
        <taxon>Eukaryota</taxon>
        <taxon>Viridiplantae</taxon>
        <taxon>Streptophyta</taxon>
        <taxon>Embryophyta</taxon>
        <taxon>Tracheophyta</taxon>
        <taxon>Spermatophyta</taxon>
        <taxon>Magnoliopsida</taxon>
        <taxon>eudicotyledons</taxon>
        <taxon>Gunneridae</taxon>
        <taxon>Pentapetalae</taxon>
        <taxon>rosids</taxon>
        <taxon>malvids</taxon>
        <taxon>Brassicales</taxon>
        <taxon>Brassicaceae</taxon>
        <taxon>Brassiceae</taxon>
        <taxon>Brassica</taxon>
    </lineage>
</organism>